<evidence type="ECO:0000313" key="1">
    <source>
        <dbReference type="EMBL" id="AHY25312.1"/>
    </source>
</evidence>
<dbReference type="InterPro" id="IPR020248">
    <property type="entry name" value="Y03I"/>
</dbReference>
<sequence length="113" mass="13077">MTMSSPGNRQGLRRKKTIYQFKLKQHWNLSMRLTLNLSGLLEELDQGLNGMPSIPYLIKLYLKEKVNIPVIIDPLNPFDSSIEVESGSITHSYEIDETRFELVVEYHPEESLL</sequence>
<organism evidence="1 2">
    <name type="scientific">Serratia phage PS2</name>
    <dbReference type="NCBI Taxonomy" id="1481112"/>
    <lineage>
        <taxon>Viruses</taxon>
        <taxon>Duplodnaviria</taxon>
        <taxon>Heunggongvirae</taxon>
        <taxon>Uroviricota</taxon>
        <taxon>Caudoviricetes</taxon>
        <taxon>Muldoonvirus</taxon>
        <taxon>Muldoonvirus PS2</taxon>
    </lineage>
</organism>
<reference evidence="1 2" key="1">
    <citation type="submission" date="2014-01" db="EMBL/GenBank/DDBJ databases">
        <authorList>
            <person name="Zhang G."/>
            <person name="Jin J."/>
            <person name="Li Z.J."/>
            <person name="Wang S.W."/>
            <person name="Chen S.J."/>
            <person name="Wang S.M."/>
            <person name="Wang X.T."/>
            <person name="Li Y.H."/>
            <person name="Wang J."/>
            <person name="Yang C.K."/>
            <person name="Wang L."/>
        </authorList>
    </citation>
    <scope>NUCLEOTIDE SEQUENCE [LARGE SCALE GENOMIC DNA]</scope>
</reference>
<dbReference type="GeneID" id="19485150"/>
<gene>
    <name evidence="1" type="ORF">PS2_065</name>
</gene>
<dbReference type="RefSeq" id="YP_009030112.1">
    <property type="nucleotide sequence ID" value="NC_024121.1"/>
</dbReference>
<protein>
    <submittedName>
        <fullName evidence="1">Uncharacterized protein</fullName>
    </submittedName>
</protein>
<evidence type="ECO:0000313" key="2">
    <source>
        <dbReference type="Proteomes" id="UP000024445"/>
    </source>
</evidence>
<accession>A0A023W6E9</accession>
<dbReference type="KEGG" id="vg:19485150"/>
<keyword evidence="2" id="KW-1185">Reference proteome</keyword>
<dbReference type="OrthoDB" id="22774at10239"/>
<proteinExistence type="predicted"/>
<dbReference type="Pfam" id="PF17595">
    <property type="entry name" value="DUF5491"/>
    <property type="match status" value="1"/>
</dbReference>
<dbReference type="EMBL" id="KJ025957">
    <property type="protein sequence ID" value="AHY25312.1"/>
    <property type="molecule type" value="Genomic_DNA"/>
</dbReference>
<name>A0A023W6E9_9CAUD</name>
<dbReference type="Proteomes" id="UP000024445">
    <property type="component" value="Segment"/>
</dbReference>